<reference evidence="2 4" key="1">
    <citation type="journal article" date="2014" name="BMC Genomics">
        <title>Genome sequence of Anopheles sinensis provides insight into genetics basis of mosquito competence for malaria parasites.</title>
        <authorList>
            <person name="Zhou D."/>
            <person name="Zhang D."/>
            <person name="Ding G."/>
            <person name="Shi L."/>
            <person name="Hou Q."/>
            <person name="Ye Y."/>
            <person name="Xu Y."/>
            <person name="Zhou H."/>
            <person name="Xiong C."/>
            <person name="Li S."/>
            <person name="Yu J."/>
            <person name="Hong S."/>
            <person name="Yu X."/>
            <person name="Zou P."/>
            <person name="Chen C."/>
            <person name="Chang X."/>
            <person name="Wang W."/>
            <person name="Lv Y."/>
            <person name="Sun Y."/>
            <person name="Ma L."/>
            <person name="Shen B."/>
            <person name="Zhu C."/>
        </authorList>
    </citation>
    <scope>NUCLEOTIDE SEQUENCE [LARGE SCALE GENOMIC DNA]</scope>
</reference>
<dbReference type="EMBL" id="KE525157">
    <property type="protein sequence ID" value="KFB42068.1"/>
    <property type="molecule type" value="Genomic_DNA"/>
</dbReference>
<feature type="compositionally biased region" description="Basic and acidic residues" evidence="1">
    <location>
        <begin position="60"/>
        <end position="74"/>
    </location>
</feature>
<dbReference type="Proteomes" id="UP000030765">
    <property type="component" value="Unassembled WGS sequence"/>
</dbReference>
<keyword evidence="2" id="KW-0808">Transferase</keyword>
<protein>
    <submittedName>
        <fullName evidence="2 3">Phosphatidylinositol 4-kinase type II subunit alpha</fullName>
    </submittedName>
</protein>
<feature type="region of interest" description="Disordered" evidence="1">
    <location>
        <begin position="1"/>
        <end position="111"/>
    </location>
</feature>
<dbReference type="EnsemblMetazoa" id="ASIC009652-RA">
    <property type="protein sequence ID" value="ASIC009652-PA"/>
    <property type="gene ID" value="ASIC009652"/>
</dbReference>
<evidence type="ECO:0000313" key="4">
    <source>
        <dbReference type="Proteomes" id="UP000030765"/>
    </source>
</evidence>
<reference evidence="3" key="2">
    <citation type="submission" date="2020-05" db="UniProtKB">
        <authorList>
            <consortium name="EnsemblMetazoa"/>
        </authorList>
    </citation>
    <scope>IDENTIFICATION</scope>
</reference>
<feature type="compositionally biased region" description="Pro residues" evidence="1">
    <location>
        <begin position="1"/>
        <end position="10"/>
    </location>
</feature>
<keyword evidence="2" id="KW-0418">Kinase</keyword>
<evidence type="ECO:0000313" key="2">
    <source>
        <dbReference type="EMBL" id="KFB42068.1"/>
    </source>
</evidence>
<dbReference type="AlphaFoldDB" id="A0A084VVS4"/>
<proteinExistence type="predicted"/>
<organism evidence="2">
    <name type="scientific">Anopheles sinensis</name>
    <name type="common">Mosquito</name>
    <dbReference type="NCBI Taxonomy" id="74873"/>
    <lineage>
        <taxon>Eukaryota</taxon>
        <taxon>Metazoa</taxon>
        <taxon>Ecdysozoa</taxon>
        <taxon>Arthropoda</taxon>
        <taxon>Hexapoda</taxon>
        <taxon>Insecta</taxon>
        <taxon>Pterygota</taxon>
        <taxon>Neoptera</taxon>
        <taxon>Endopterygota</taxon>
        <taxon>Diptera</taxon>
        <taxon>Nematocera</taxon>
        <taxon>Culicoidea</taxon>
        <taxon>Culicidae</taxon>
        <taxon>Anophelinae</taxon>
        <taxon>Anopheles</taxon>
    </lineage>
</organism>
<dbReference type="VEuPathDB" id="VectorBase:ASIC009652"/>
<evidence type="ECO:0000256" key="1">
    <source>
        <dbReference type="SAM" id="MobiDB-lite"/>
    </source>
</evidence>
<gene>
    <name evidence="2" type="ORF">ZHAS_00009652</name>
</gene>
<dbReference type="EMBL" id="ATLV01017221">
    <property type="status" value="NOT_ANNOTATED_CDS"/>
    <property type="molecule type" value="Genomic_DNA"/>
</dbReference>
<keyword evidence="4" id="KW-1185">Reference proteome</keyword>
<accession>A0A084VVS4</accession>
<name>A0A084VVS4_ANOSI</name>
<sequence>MNPALSPPSHPRQGSEKDDSHGWSAIGSLRARARTTKSETLRKHKKQQQQKMKKTGHIKRYTDRSWKGWMKQEGKGTGAAEANSLADAGSFEPEEASRPVDFSVSVSLTVQ</sequence>
<dbReference type="GO" id="GO:0016301">
    <property type="term" value="F:kinase activity"/>
    <property type="evidence" value="ECO:0007669"/>
    <property type="project" value="UniProtKB-KW"/>
</dbReference>
<evidence type="ECO:0000313" key="3">
    <source>
        <dbReference type="EnsemblMetazoa" id="ASIC009652-PA"/>
    </source>
</evidence>
<feature type="compositionally biased region" description="Basic residues" evidence="1">
    <location>
        <begin position="42"/>
        <end position="59"/>
    </location>
</feature>